<name>A0A9W9ACF4_9AGAR</name>
<keyword evidence="1" id="KW-1133">Transmembrane helix</keyword>
<comment type="caution">
    <text evidence="2">The sequence shown here is derived from an EMBL/GenBank/DDBJ whole genome shotgun (WGS) entry which is preliminary data.</text>
</comment>
<evidence type="ECO:0000313" key="3">
    <source>
        <dbReference type="Proteomes" id="UP001150238"/>
    </source>
</evidence>
<reference evidence="2" key="2">
    <citation type="journal article" date="2023" name="Proc. Natl. Acad. Sci. U.S.A.">
        <title>A global phylogenomic analysis of the shiitake genus Lentinula.</title>
        <authorList>
            <person name="Sierra-Patev S."/>
            <person name="Min B."/>
            <person name="Naranjo-Ortiz M."/>
            <person name="Looney B."/>
            <person name="Konkel Z."/>
            <person name="Slot J.C."/>
            <person name="Sakamoto Y."/>
            <person name="Steenwyk J.L."/>
            <person name="Rokas A."/>
            <person name="Carro J."/>
            <person name="Camarero S."/>
            <person name="Ferreira P."/>
            <person name="Molpeceres G."/>
            <person name="Ruiz-Duenas F.J."/>
            <person name="Serrano A."/>
            <person name="Henrissat B."/>
            <person name="Drula E."/>
            <person name="Hughes K.W."/>
            <person name="Mata J.L."/>
            <person name="Ishikawa N.K."/>
            <person name="Vargas-Isla R."/>
            <person name="Ushijima S."/>
            <person name="Smith C.A."/>
            <person name="Donoghue J."/>
            <person name="Ahrendt S."/>
            <person name="Andreopoulos W."/>
            <person name="He G."/>
            <person name="LaButti K."/>
            <person name="Lipzen A."/>
            <person name="Ng V."/>
            <person name="Riley R."/>
            <person name="Sandor L."/>
            <person name="Barry K."/>
            <person name="Martinez A.T."/>
            <person name="Xiao Y."/>
            <person name="Gibbons J.G."/>
            <person name="Terashima K."/>
            <person name="Grigoriev I.V."/>
            <person name="Hibbett D."/>
        </authorList>
    </citation>
    <scope>NUCLEOTIDE SEQUENCE</scope>
    <source>
        <strain evidence="2">Sp2 HRB7682 ss15</strain>
    </source>
</reference>
<keyword evidence="1" id="KW-0472">Membrane</keyword>
<evidence type="ECO:0000313" key="2">
    <source>
        <dbReference type="EMBL" id="KAJ4478851.1"/>
    </source>
</evidence>
<dbReference type="EMBL" id="JANVFS010000017">
    <property type="protein sequence ID" value="KAJ4478851.1"/>
    <property type="molecule type" value="Genomic_DNA"/>
</dbReference>
<sequence>MFGHALSLRSPDIRSERRNIEITKVLGLDAGNSFTIGTSNTVQTLAKFVKIHDPDFSCSCTGIEEPYETVVSRRFTIINLLVLQVMLAIVFHISKRMLLT</sequence>
<feature type="transmembrane region" description="Helical" evidence="1">
    <location>
        <begin position="75"/>
        <end position="94"/>
    </location>
</feature>
<proteinExistence type="predicted"/>
<dbReference type="AlphaFoldDB" id="A0A9W9ACF4"/>
<protein>
    <submittedName>
        <fullName evidence="2">Uncharacterized protein</fullName>
    </submittedName>
</protein>
<evidence type="ECO:0000256" key="1">
    <source>
        <dbReference type="SAM" id="Phobius"/>
    </source>
</evidence>
<accession>A0A9W9ACF4</accession>
<gene>
    <name evidence="2" type="ORF">C8J55DRAFT_489638</name>
</gene>
<organism evidence="2 3">
    <name type="scientific">Lentinula lateritia</name>
    <dbReference type="NCBI Taxonomy" id="40482"/>
    <lineage>
        <taxon>Eukaryota</taxon>
        <taxon>Fungi</taxon>
        <taxon>Dikarya</taxon>
        <taxon>Basidiomycota</taxon>
        <taxon>Agaricomycotina</taxon>
        <taxon>Agaricomycetes</taxon>
        <taxon>Agaricomycetidae</taxon>
        <taxon>Agaricales</taxon>
        <taxon>Marasmiineae</taxon>
        <taxon>Omphalotaceae</taxon>
        <taxon>Lentinula</taxon>
    </lineage>
</organism>
<dbReference type="Proteomes" id="UP001150238">
    <property type="component" value="Unassembled WGS sequence"/>
</dbReference>
<reference evidence="2" key="1">
    <citation type="submission" date="2022-08" db="EMBL/GenBank/DDBJ databases">
        <authorList>
            <consortium name="DOE Joint Genome Institute"/>
            <person name="Min B."/>
            <person name="Riley R."/>
            <person name="Sierra-Patev S."/>
            <person name="Naranjo-Ortiz M."/>
            <person name="Looney B."/>
            <person name="Konkel Z."/>
            <person name="Slot J.C."/>
            <person name="Sakamoto Y."/>
            <person name="Steenwyk J.L."/>
            <person name="Rokas A."/>
            <person name="Carro J."/>
            <person name="Camarero S."/>
            <person name="Ferreira P."/>
            <person name="Molpeceres G."/>
            <person name="Ruiz-Duenas F.J."/>
            <person name="Serrano A."/>
            <person name="Henrissat B."/>
            <person name="Drula E."/>
            <person name="Hughes K.W."/>
            <person name="Mata J.L."/>
            <person name="Ishikawa N.K."/>
            <person name="Vargas-Isla R."/>
            <person name="Ushijima S."/>
            <person name="Smith C.A."/>
            <person name="Ahrendt S."/>
            <person name="Andreopoulos W."/>
            <person name="He G."/>
            <person name="Labutti K."/>
            <person name="Lipzen A."/>
            <person name="Ng V."/>
            <person name="Sandor L."/>
            <person name="Barry K."/>
            <person name="Martinez A.T."/>
            <person name="Xiao Y."/>
            <person name="Gibbons J.G."/>
            <person name="Terashima K."/>
            <person name="Hibbett D.S."/>
            <person name="Grigoriev I.V."/>
        </authorList>
    </citation>
    <scope>NUCLEOTIDE SEQUENCE</scope>
    <source>
        <strain evidence="2">Sp2 HRB7682 ss15</strain>
    </source>
</reference>
<keyword evidence="1" id="KW-0812">Transmembrane</keyword>